<dbReference type="InterPro" id="IPR052935">
    <property type="entry name" value="Mg2+_PAP"/>
</dbReference>
<accession>A0ABV4TJW3</accession>
<protein>
    <submittedName>
        <fullName evidence="2">App1 family protein</fullName>
    </submittedName>
</protein>
<dbReference type="InterPro" id="IPR019236">
    <property type="entry name" value="APP1_cat"/>
</dbReference>
<dbReference type="PANTHER" id="PTHR28208:SF3">
    <property type="entry name" value="PHOSPHATIDATE PHOSPHATASE APP1"/>
    <property type="match status" value="1"/>
</dbReference>
<dbReference type="EMBL" id="JBCFQK010000009">
    <property type="protein sequence ID" value="MFA9194367.1"/>
    <property type="molecule type" value="Genomic_DNA"/>
</dbReference>
<proteinExistence type="predicted"/>
<feature type="domain" description="Phosphatidate phosphatase APP1 catalytic" evidence="1">
    <location>
        <begin position="120"/>
        <end position="278"/>
    </location>
</feature>
<evidence type="ECO:0000313" key="3">
    <source>
        <dbReference type="Proteomes" id="UP001574170"/>
    </source>
</evidence>
<comment type="caution">
    <text evidence="2">The sequence shown here is derived from an EMBL/GenBank/DDBJ whole genome shotgun (WGS) entry which is preliminary data.</text>
</comment>
<dbReference type="PANTHER" id="PTHR28208">
    <property type="entry name" value="PHOSPHATIDATE PHOSPHATASE APP1"/>
    <property type="match status" value="1"/>
</dbReference>
<dbReference type="Proteomes" id="UP001574170">
    <property type="component" value="Unassembled WGS sequence"/>
</dbReference>
<organism evidence="2 3">
    <name type="scientific">Flavobacterium magnesitis</name>
    <dbReference type="NCBI Taxonomy" id="3138077"/>
    <lineage>
        <taxon>Bacteria</taxon>
        <taxon>Pseudomonadati</taxon>
        <taxon>Bacteroidota</taxon>
        <taxon>Flavobacteriia</taxon>
        <taxon>Flavobacteriales</taxon>
        <taxon>Flavobacteriaceae</taxon>
        <taxon>Flavobacterium</taxon>
    </lineage>
</organism>
<dbReference type="RefSeq" id="WP_373391470.1">
    <property type="nucleotide sequence ID" value="NZ_JBCFQJ010000010.1"/>
</dbReference>
<sequence>MKPIIKLYRGYANEQELIVMGHIFKPTKKVDYDFQDKNFKNASSIIGMYRMKTWTNVDIYLKHNHKIIHTKTLPDGYFKFCIPLSEDQYGWIDYEVSLKYENETITARESYIRPRINNLGIISDIDDTFLVSYTLNPLKKLYNLLFRNVNRRKIFEDVTIHYRALSHAGRKTNEGLNIFFYVSSSEWNLYRFIIKFTEIHQLPKAVLLLKDIKTSLSQFFWTGRGDHNHKFEKIKHILEFYPNLKYVLIGDDSQEDPYLYESICKIFPLTVQAIYIRQTTKHKKQKVINTLKNLESLSVSVCYFKKSKEAIAHSKKIGLIN</sequence>
<evidence type="ECO:0000259" key="1">
    <source>
        <dbReference type="Pfam" id="PF09949"/>
    </source>
</evidence>
<evidence type="ECO:0000313" key="2">
    <source>
        <dbReference type="EMBL" id="MFA9194367.1"/>
    </source>
</evidence>
<reference evidence="2 3" key="1">
    <citation type="submission" date="2024-04" db="EMBL/GenBank/DDBJ databases">
        <title>New Clade of Flavobacterium.</title>
        <authorList>
            <person name="Matos L."/>
            <person name="Proenca D.N."/>
            <person name="Fransisco R.M."/>
            <person name="Chung A.P."/>
            <person name="Maccario L."/>
            <person name="Sorensen S.J."/>
            <person name="Morais P.V."/>
        </authorList>
    </citation>
    <scope>NUCLEOTIDE SEQUENCE [LARGE SCALE GENOMIC DNA]</scope>
    <source>
        <strain evidence="2 3">FBOR7N2.3</strain>
    </source>
</reference>
<dbReference type="Pfam" id="PF09949">
    <property type="entry name" value="APP1_cat"/>
    <property type="match status" value="1"/>
</dbReference>
<keyword evidence="3" id="KW-1185">Reference proteome</keyword>
<gene>
    <name evidence="2" type="ORF">AAGV33_08110</name>
</gene>
<name>A0ABV4TJW3_9FLAO</name>